<dbReference type="EMBL" id="ML210488">
    <property type="protein sequence ID" value="TFK17584.1"/>
    <property type="molecule type" value="Genomic_DNA"/>
</dbReference>
<reference evidence="2 3" key="1">
    <citation type="journal article" date="2019" name="Nat. Ecol. Evol.">
        <title>Megaphylogeny resolves global patterns of mushroom evolution.</title>
        <authorList>
            <person name="Varga T."/>
            <person name="Krizsan K."/>
            <person name="Foldi C."/>
            <person name="Dima B."/>
            <person name="Sanchez-Garcia M."/>
            <person name="Sanchez-Ramirez S."/>
            <person name="Szollosi G.J."/>
            <person name="Szarkandi J.G."/>
            <person name="Papp V."/>
            <person name="Albert L."/>
            <person name="Andreopoulos W."/>
            <person name="Angelini C."/>
            <person name="Antonin V."/>
            <person name="Barry K.W."/>
            <person name="Bougher N.L."/>
            <person name="Buchanan P."/>
            <person name="Buyck B."/>
            <person name="Bense V."/>
            <person name="Catcheside P."/>
            <person name="Chovatia M."/>
            <person name="Cooper J."/>
            <person name="Damon W."/>
            <person name="Desjardin D."/>
            <person name="Finy P."/>
            <person name="Geml J."/>
            <person name="Haridas S."/>
            <person name="Hughes K."/>
            <person name="Justo A."/>
            <person name="Karasinski D."/>
            <person name="Kautmanova I."/>
            <person name="Kiss B."/>
            <person name="Kocsube S."/>
            <person name="Kotiranta H."/>
            <person name="LaButti K.M."/>
            <person name="Lechner B.E."/>
            <person name="Liimatainen K."/>
            <person name="Lipzen A."/>
            <person name="Lukacs Z."/>
            <person name="Mihaltcheva S."/>
            <person name="Morgado L.N."/>
            <person name="Niskanen T."/>
            <person name="Noordeloos M.E."/>
            <person name="Ohm R.A."/>
            <person name="Ortiz-Santana B."/>
            <person name="Ovrebo C."/>
            <person name="Racz N."/>
            <person name="Riley R."/>
            <person name="Savchenko A."/>
            <person name="Shiryaev A."/>
            <person name="Soop K."/>
            <person name="Spirin V."/>
            <person name="Szebenyi C."/>
            <person name="Tomsovsky M."/>
            <person name="Tulloss R.E."/>
            <person name="Uehling J."/>
            <person name="Grigoriev I.V."/>
            <person name="Vagvolgyi C."/>
            <person name="Papp T."/>
            <person name="Martin F.M."/>
            <person name="Miettinen O."/>
            <person name="Hibbett D.S."/>
            <person name="Nagy L.G."/>
        </authorList>
    </citation>
    <scope>NUCLEOTIDE SEQUENCE [LARGE SCALE GENOMIC DNA]</scope>
    <source>
        <strain evidence="2 3">CBS 121175</strain>
    </source>
</reference>
<feature type="non-terminal residue" evidence="2">
    <location>
        <position position="1"/>
    </location>
</feature>
<sequence length="112" mass="12659">PILNVPSDIAFLLDAQPETTTEAVLIAALREATEEVKGLKQRVVELQASNILNEAYCNKLRFQLAMKEEKSKAKGQKKGKLMGDGLPRMLTSDKFHEQVVQFTEWKRKDEEG</sequence>
<keyword evidence="1" id="KW-0175">Coiled coil</keyword>
<keyword evidence="3" id="KW-1185">Reference proteome</keyword>
<proteinExistence type="predicted"/>
<dbReference type="AlphaFoldDB" id="A0A5C3KCC7"/>
<accession>A0A5C3KCC7</accession>
<name>A0A5C3KCC7_COPMA</name>
<evidence type="ECO:0000313" key="3">
    <source>
        <dbReference type="Proteomes" id="UP000307440"/>
    </source>
</evidence>
<dbReference type="STRING" id="230819.A0A5C3KCC7"/>
<evidence type="ECO:0000256" key="1">
    <source>
        <dbReference type="SAM" id="Coils"/>
    </source>
</evidence>
<dbReference type="OrthoDB" id="3269232at2759"/>
<gene>
    <name evidence="2" type="ORF">FA15DRAFT_577952</name>
</gene>
<feature type="coiled-coil region" evidence="1">
    <location>
        <begin position="22"/>
        <end position="49"/>
    </location>
</feature>
<organism evidence="2 3">
    <name type="scientific">Coprinopsis marcescibilis</name>
    <name type="common">Agaric fungus</name>
    <name type="synonym">Psathyrella marcescibilis</name>
    <dbReference type="NCBI Taxonomy" id="230819"/>
    <lineage>
        <taxon>Eukaryota</taxon>
        <taxon>Fungi</taxon>
        <taxon>Dikarya</taxon>
        <taxon>Basidiomycota</taxon>
        <taxon>Agaricomycotina</taxon>
        <taxon>Agaricomycetes</taxon>
        <taxon>Agaricomycetidae</taxon>
        <taxon>Agaricales</taxon>
        <taxon>Agaricineae</taxon>
        <taxon>Psathyrellaceae</taxon>
        <taxon>Coprinopsis</taxon>
    </lineage>
</organism>
<protein>
    <submittedName>
        <fullName evidence="2">Uncharacterized protein</fullName>
    </submittedName>
</protein>
<feature type="non-terminal residue" evidence="2">
    <location>
        <position position="112"/>
    </location>
</feature>
<dbReference type="Proteomes" id="UP000307440">
    <property type="component" value="Unassembled WGS sequence"/>
</dbReference>
<evidence type="ECO:0000313" key="2">
    <source>
        <dbReference type="EMBL" id="TFK17584.1"/>
    </source>
</evidence>